<evidence type="ECO:0000313" key="2">
    <source>
        <dbReference type="EMBL" id="KAG5583621.1"/>
    </source>
</evidence>
<keyword evidence="1" id="KW-0472">Membrane</keyword>
<proteinExistence type="predicted"/>
<keyword evidence="1" id="KW-0812">Transmembrane</keyword>
<organism evidence="2 3">
    <name type="scientific">Solanum commersonii</name>
    <name type="common">Commerson's wild potato</name>
    <name type="synonym">Commerson's nightshade</name>
    <dbReference type="NCBI Taxonomy" id="4109"/>
    <lineage>
        <taxon>Eukaryota</taxon>
        <taxon>Viridiplantae</taxon>
        <taxon>Streptophyta</taxon>
        <taxon>Embryophyta</taxon>
        <taxon>Tracheophyta</taxon>
        <taxon>Spermatophyta</taxon>
        <taxon>Magnoliopsida</taxon>
        <taxon>eudicotyledons</taxon>
        <taxon>Gunneridae</taxon>
        <taxon>Pentapetalae</taxon>
        <taxon>asterids</taxon>
        <taxon>lamiids</taxon>
        <taxon>Solanales</taxon>
        <taxon>Solanaceae</taxon>
        <taxon>Solanoideae</taxon>
        <taxon>Solaneae</taxon>
        <taxon>Solanum</taxon>
    </lineage>
</organism>
<evidence type="ECO:0000256" key="1">
    <source>
        <dbReference type="SAM" id="Phobius"/>
    </source>
</evidence>
<dbReference type="EMBL" id="JACXVP010000010">
    <property type="protein sequence ID" value="KAG5583621.1"/>
    <property type="molecule type" value="Genomic_DNA"/>
</dbReference>
<dbReference type="AlphaFoldDB" id="A0A9J5X815"/>
<gene>
    <name evidence="2" type="ORF">H5410_054248</name>
</gene>
<keyword evidence="1" id="KW-1133">Transmembrane helix</keyword>
<keyword evidence="3" id="KW-1185">Reference proteome</keyword>
<accession>A0A9J5X815</accession>
<comment type="caution">
    <text evidence="2">The sequence shown here is derived from an EMBL/GenBank/DDBJ whole genome shotgun (WGS) entry which is preliminary data.</text>
</comment>
<feature type="transmembrane region" description="Helical" evidence="1">
    <location>
        <begin position="27"/>
        <end position="44"/>
    </location>
</feature>
<feature type="transmembrane region" description="Helical" evidence="1">
    <location>
        <begin position="64"/>
        <end position="88"/>
    </location>
</feature>
<protein>
    <submittedName>
        <fullName evidence="2">Uncharacterized protein</fullName>
    </submittedName>
</protein>
<evidence type="ECO:0000313" key="3">
    <source>
        <dbReference type="Proteomes" id="UP000824120"/>
    </source>
</evidence>
<name>A0A9J5X815_SOLCO</name>
<reference evidence="2 3" key="1">
    <citation type="submission" date="2020-09" db="EMBL/GenBank/DDBJ databases">
        <title>De no assembly of potato wild relative species, Solanum commersonii.</title>
        <authorList>
            <person name="Cho K."/>
        </authorList>
    </citation>
    <scope>NUCLEOTIDE SEQUENCE [LARGE SCALE GENOMIC DNA]</scope>
    <source>
        <strain evidence="2">LZ3.2</strain>
        <tissue evidence="2">Leaf</tissue>
    </source>
</reference>
<dbReference type="Proteomes" id="UP000824120">
    <property type="component" value="Chromosome 10"/>
</dbReference>
<sequence length="89" mass="10418">MAEILLLVPQFQELLPFNTKRLFWDTVDDKIIILMFLSVIDFIWDPLHQNLFNEPNYILPICKIVLVLFNPLVFISFYSAILSVSIGVF</sequence>